<gene>
    <name evidence="2" type="ORF">IMSAGC001_02556</name>
</gene>
<dbReference type="EMBL" id="BLLS01000076">
    <property type="protein sequence ID" value="GFH87132.1"/>
    <property type="molecule type" value="Genomic_DNA"/>
</dbReference>
<organism evidence="2 3">
    <name type="scientific">Bacteroides acidifaciens</name>
    <dbReference type="NCBI Taxonomy" id="85831"/>
    <lineage>
        <taxon>Bacteria</taxon>
        <taxon>Pseudomonadati</taxon>
        <taxon>Bacteroidota</taxon>
        <taxon>Bacteroidia</taxon>
        <taxon>Bacteroidales</taxon>
        <taxon>Bacteroidaceae</taxon>
        <taxon>Bacteroides</taxon>
    </lineage>
</organism>
<name>A0A7J0A4Q9_9BACE</name>
<protein>
    <recommendedName>
        <fullName evidence="4">DUF4494 domain-containing protein</fullName>
    </recommendedName>
</protein>
<feature type="compositionally biased region" description="Polar residues" evidence="1">
    <location>
        <begin position="198"/>
        <end position="212"/>
    </location>
</feature>
<proteinExistence type="predicted"/>
<dbReference type="Pfam" id="PF14902">
    <property type="entry name" value="DUF4494"/>
    <property type="match status" value="1"/>
</dbReference>
<evidence type="ECO:0000313" key="3">
    <source>
        <dbReference type="Proteomes" id="UP000491181"/>
    </source>
</evidence>
<sequence length="221" mass="24765">MMHTWFECKIRYEKTMENGMNKKVTEPYLVDALSFTEAEARIIEEMTPFISGEFTVSDIKRANYSELFPCEEDAADRWFKCKLFFITLDEKSGAEKKTSTQVLVQAADLRDAVTKLDEGMKGTMADYQIASVAETAIMDVYPYSAEESITDTISENANSPVVRNFIQSLPEGCKTTITVGGKKVVVDKTGKDTIVTPENESNNDTRRNASNKTKAKKETST</sequence>
<evidence type="ECO:0000256" key="1">
    <source>
        <dbReference type="SAM" id="MobiDB-lite"/>
    </source>
</evidence>
<evidence type="ECO:0000313" key="2">
    <source>
        <dbReference type="EMBL" id="GFH87132.1"/>
    </source>
</evidence>
<evidence type="ECO:0008006" key="4">
    <source>
        <dbReference type="Google" id="ProtNLM"/>
    </source>
</evidence>
<dbReference type="InterPro" id="IPR027848">
    <property type="entry name" value="DUF4494"/>
</dbReference>
<feature type="region of interest" description="Disordered" evidence="1">
    <location>
        <begin position="193"/>
        <end position="221"/>
    </location>
</feature>
<reference evidence="2 3" key="1">
    <citation type="journal article" date="2020" name="Microbiome">
        <title>Single-cell genomics of uncultured bacteria reveals dietary fiber responders in the mouse gut microbiota.</title>
        <authorList>
            <person name="Chijiiwa R."/>
            <person name="Hosokawa M."/>
            <person name="Kogawa M."/>
            <person name="Nishikawa Y."/>
            <person name="Ide K."/>
            <person name="Sakanashi C."/>
            <person name="Takahashi K."/>
            <person name="Takeyama H."/>
        </authorList>
    </citation>
    <scope>NUCLEOTIDE SEQUENCE [LARGE SCALE GENOMIC DNA]</scope>
    <source>
        <strain evidence="2">IMSAGC_001</strain>
    </source>
</reference>
<dbReference type="RefSeq" id="WP_172504037.1">
    <property type="nucleotide sequence ID" value="NZ_BLLS01000076.1"/>
</dbReference>
<accession>A0A7J0A4Q9</accession>
<comment type="caution">
    <text evidence="2">The sequence shown here is derived from an EMBL/GenBank/DDBJ whole genome shotgun (WGS) entry which is preliminary data.</text>
</comment>
<dbReference type="Proteomes" id="UP000491181">
    <property type="component" value="Unassembled WGS sequence"/>
</dbReference>
<dbReference type="AlphaFoldDB" id="A0A7J0A4Q9"/>